<dbReference type="PANTHER" id="PTHR43178">
    <property type="entry name" value="DIHYDROLIPOAMIDE ACETYLTRANSFERASE COMPONENT OF PYRUVATE DEHYDROGENASE COMPLEX"/>
    <property type="match status" value="1"/>
</dbReference>
<dbReference type="EC" id="2.3.1.-" evidence="10"/>
<dbReference type="Gene3D" id="2.40.50.100">
    <property type="match status" value="1"/>
</dbReference>
<keyword evidence="6 10" id="KW-0808">Transferase</keyword>
<evidence type="ECO:0000256" key="8">
    <source>
        <dbReference type="ARBA" id="ARBA00023315"/>
    </source>
</evidence>
<dbReference type="Gene3D" id="3.30.559.10">
    <property type="entry name" value="Chloramphenicol acetyltransferase-like domain"/>
    <property type="match status" value="1"/>
</dbReference>
<dbReference type="SUPFAM" id="SSF51230">
    <property type="entry name" value="Single hybrid motif"/>
    <property type="match status" value="1"/>
</dbReference>
<dbReference type="GO" id="GO:0004149">
    <property type="term" value="F:dihydrolipoyllysine-residue succinyltransferase activity"/>
    <property type="evidence" value="ECO:0007669"/>
    <property type="project" value="UniProtKB-EC"/>
</dbReference>
<evidence type="ECO:0000256" key="9">
    <source>
        <dbReference type="ARBA" id="ARBA00052761"/>
    </source>
</evidence>
<sequence length="417" mass="45206">MVKKIIKMPDIGEGVAEAEIVEWHVKVGDVITEDQVLAAVMTDKATVEVPSPVAGIIVETGPEAGTVMAVGAMLVEIEVEGTGADEAFPHQAMQTPVAPDRPIPAKAIPEMPVSAPVQQVQSVLSAIPHDKPLASPAVRALARELGIDLSHVKGSGPAGRITRDDLDHFTASGGSAQNATYQRRDGTEQIKITGLRRKIAERMARSSREVAHFSYVEEVDVTDLEILRSTLNASHAERRGKLTVLPFILRALVVALRDFPQMNALYDEEAQVLTRHQAAHIGMATQTPTGLMVPVLHHAEVMDLWAMAAEITRLAVAAREGVAKREELSGSTITVTSLGDLGGLVTTPVINQPEVAIIGVNRIAIRPQWQDNQFVPRKMMNLSSSFDHRMVDGYEAAAFIRRIRQLLEVPATLFIEV</sequence>
<evidence type="ECO:0000256" key="4">
    <source>
        <dbReference type="ARBA" id="ARBA00007317"/>
    </source>
</evidence>
<dbReference type="Pfam" id="PF00364">
    <property type="entry name" value="Biotin_lipoyl"/>
    <property type="match status" value="1"/>
</dbReference>
<dbReference type="InterPro" id="IPR001078">
    <property type="entry name" value="2-oxoacid_DH_actylTfrase"/>
</dbReference>
<comment type="cofactor">
    <cofactor evidence="1 10">
        <name>(R)-lipoate</name>
        <dbReference type="ChEBI" id="CHEBI:83088"/>
    </cofactor>
</comment>
<evidence type="ECO:0000256" key="5">
    <source>
        <dbReference type="ARBA" id="ARBA00011666"/>
    </source>
</evidence>
<dbReference type="Pfam" id="PF02817">
    <property type="entry name" value="E3_binding"/>
    <property type="match status" value="1"/>
</dbReference>
<evidence type="ECO:0000259" key="12">
    <source>
        <dbReference type="PROSITE" id="PS51826"/>
    </source>
</evidence>
<dbReference type="GO" id="GO:0016407">
    <property type="term" value="F:acetyltransferase activity"/>
    <property type="evidence" value="ECO:0007669"/>
    <property type="project" value="TreeGrafter"/>
</dbReference>
<evidence type="ECO:0000313" key="14">
    <source>
        <dbReference type="Proteomes" id="UP000252893"/>
    </source>
</evidence>
<protein>
    <recommendedName>
        <fullName evidence="10">Dihydrolipoamide acetyltransferase component of pyruvate dehydrogenase complex</fullName>
        <ecNumber evidence="10">2.3.1.-</ecNumber>
    </recommendedName>
</protein>
<dbReference type="EMBL" id="QNRH01000002">
    <property type="protein sequence ID" value="RBO97389.1"/>
    <property type="molecule type" value="Genomic_DNA"/>
</dbReference>
<dbReference type="SUPFAM" id="SSF47005">
    <property type="entry name" value="Peripheral subunit-binding domain of 2-oxo acid dehydrogenase complex"/>
    <property type="match status" value="1"/>
</dbReference>
<dbReference type="Pfam" id="PF00198">
    <property type="entry name" value="2-oxoacid_dh"/>
    <property type="match status" value="1"/>
</dbReference>
<evidence type="ECO:0000256" key="10">
    <source>
        <dbReference type="RuleBase" id="RU003423"/>
    </source>
</evidence>
<comment type="catalytic activity">
    <reaction evidence="9">
        <text>N(6)-[(R)-dihydrolipoyl]-L-lysyl-[protein] + succinyl-CoA = N(6)-[(R)-S(8)-succinyldihydrolipoyl]-L-lysyl-[protein] + CoA</text>
        <dbReference type="Rhea" id="RHEA:15213"/>
        <dbReference type="Rhea" id="RHEA-COMP:10475"/>
        <dbReference type="Rhea" id="RHEA-COMP:20092"/>
        <dbReference type="ChEBI" id="CHEBI:57287"/>
        <dbReference type="ChEBI" id="CHEBI:57292"/>
        <dbReference type="ChEBI" id="CHEBI:83100"/>
        <dbReference type="ChEBI" id="CHEBI:83120"/>
        <dbReference type="EC" id="2.3.1.61"/>
    </reaction>
</comment>
<name>A0A366E6I2_9HYPH</name>
<dbReference type="SUPFAM" id="SSF52777">
    <property type="entry name" value="CoA-dependent acyltransferases"/>
    <property type="match status" value="1"/>
</dbReference>
<dbReference type="GO" id="GO:0031405">
    <property type="term" value="F:lipoic acid binding"/>
    <property type="evidence" value="ECO:0007669"/>
    <property type="project" value="TreeGrafter"/>
</dbReference>
<reference evidence="13 14" key="1">
    <citation type="submission" date="2018-06" db="EMBL/GenBank/DDBJ databases">
        <title>Genomic Encyclopedia of Type Strains, Phase IV (KMG-IV): sequencing the most valuable type-strain genomes for metagenomic binning, comparative biology and taxonomic classification.</title>
        <authorList>
            <person name="Goeker M."/>
        </authorList>
    </citation>
    <scope>NUCLEOTIDE SEQUENCE [LARGE SCALE GENOMIC DNA]</scope>
    <source>
        <strain evidence="13 14">DSM 25619</strain>
    </source>
</reference>
<evidence type="ECO:0000259" key="11">
    <source>
        <dbReference type="PROSITE" id="PS50968"/>
    </source>
</evidence>
<proteinExistence type="inferred from homology"/>
<feature type="domain" description="Lipoyl-binding" evidence="11">
    <location>
        <begin position="3"/>
        <end position="78"/>
    </location>
</feature>
<organism evidence="13 14">
    <name type="scientific">Pseudochrobactrum asaccharolyticum</name>
    <dbReference type="NCBI Taxonomy" id="354351"/>
    <lineage>
        <taxon>Bacteria</taxon>
        <taxon>Pseudomonadati</taxon>
        <taxon>Pseudomonadota</taxon>
        <taxon>Alphaproteobacteria</taxon>
        <taxon>Hyphomicrobiales</taxon>
        <taxon>Brucellaceae</taxon>
        <taxon>Pseudochrobactrum</taxon>
    </lineage>
</organism>
<dbReference type="Gene3D" id="4.10.320.10">
    <property type="entry name" value="E3-binding domain"/>
    <property type="match status" value="1"/>
</dbReference>
<dbReference type="InterPro" id="IPR004167">
    <property type="entry name" value="PSBD"/>
</dbReference>
<evidence type="ECO:0000256" key="1">
    <source>
        <dbReference type="ARBA" id="ARBA00001938"/>
    </source>
</evidence>
<evidence type="ECO:0000256" key="6">
    <source>
        <dbReference type="ARBA" id="ARBA00022679"/>
    </source>
</evidence>
<dbReference type="InterPro" id="IPR036625">
    <property type="entry name" value="E3-bd_dom_sf"/>
</dbReference>
<dbReference type="AlphaFoldDB" id="A0A366E6I2"/>
<dbReference type="OrthoDB" id="9805770at2"/>
<comment type="function">
    <text evidence="2">E2 component of the 2-oxoglutarate dehydrogenase (OGDH) complex which catalyzes the second step in the conversion of 2-oxoglutarate to succinyl-CoA and CO(2).</text>
</comment>
<dbReference type="InterPro" id="IPR050743">
    <property type="entry name" value="2-oxoacid_DH_E2_comp"/>
</dbReference>
<comment type="similarity">
    <text evidence="4 10">Belongs to the 2-oxoacid dehydrogenase family.</text>
</comment>
<accession>A0A366E6I2</accession>
<evidence type="ECO:0000256" key="2">
    <source>
        <dbReference type="ARBA" id="ARBA00004052"/>
    </source>
</evidence>
<dbReference type="PROSITE" id="PS00189">
    <property type="entry name" value="LIPOYL"/>
    <property type="match status" value="1"/>
</dbReference>
<dbReference type="FunFam" id="3.30.559.10:FF:000007">
    <property type="entry name" value="Dihydrolipoamide acetyltransferase component of pyruvate dehydrogenase complex"/>
    <property type="match status" value="1"/>
</dbReference>
<comment type="caution">
    <text evidence="13">The sequence shown here is derived from an EMBL/GenBank/DDBJ whole genome shotgun (WGS) entry which is preliminary data.</text>
</comment>
<keyword evidence="14" id="KW-1185">Reference proteome</keyword>
<evidence type="ECO:0000256" key="7">
    <source>
        <dbReference type="ARBA" id="ARBA00022823"/>
    </source>
</evidence>
<dbReference type="Proteomes" id="UP000252893">
    <property type="component" value="Unassembled WGS sequence"/>
</dbReference>
<keyword evidence="7 10" id="KW-0450">Lipoyl</keyword>
<keyword evidence="8 10" id="KW-0012">Acyltransferase</keyword>
<dbReference type="PROSITE" id="PS50968">
    <property type="entry name" value="BIOTINYL_LIPOYL"/>
    <property type="match status" value="1"/>
</dbReference>
<gene>
    <name evidence="13" type="ORF">DFR47_102171</name>
</gene>
<dbReference type="InterPro" id="IPR023213">
    <property type="entry name" value="CAT-like_dom_sf"/>
</dbReference>
<comment type="pathway">
    <text evidence="3">Amino-acid degradation; L-lysine degradation via saccharopine pathway; glutaryl-CoA from L-lysine: step 6/6.</text>
</comment>
<dbReference type="InterPro" id="IPR000089">
    <property type="entry name" value="Biotin_lipoyl"/>
</dbReference>
<dbReference type="InterPro" id="IPR011053">
    <property type="entry name" value="Single_hybrid_motif"/>
</dbReference>
<dbReference type="InterPro" id="IPR003016">
    <property type="entry name" value="2-oxoA_DH_lipoyl-BS"/>
</dbReference>
<comment type="subunit">
    <text evidence="5">Forms a 24-polypeptide structural core with octahedral symmetry. Part of the 2-oxoglutarate dehydrogenase (OGDH) complex composed of E1 (2-oxoglutarate dehydrogenase), E2 (dihydrolipoamide succinyltransferase) and E3 (dihydrolipoamide dehydrogenase); the complex contains multiple copies of the three enzymatic components (E1, E2 and E3).</text>
</comment>
<dbReference type="RefSeq" id="WP_113943410.1">
    <property type="nucleotide sequence ID" value="NZ_JBHEEG010000002.1"/>
</dbReference>
<evidence type="ECO:0000313" key="13">
    <source>
        <dbReference type="EMBL" id="RBO97389.1"/>
    </source>
</evidence>
<evidence type="ECO:0000256" key="3">
    <source>
        <dbReference type="ARBA" id="ARBA00005145"/>
    </source>
</evidence>
<dbReference type="PROSITE" id="PS51826">
    <property type="entry name" value="PSBD"/>
    <property type="match status" value="1"/>
</dbReference>
<dbReference type="GO" id="GO:0005737">
    <property type="term" value="C:cytoplasm"/>
    <property type="evidence" value="ECO:0007669"/>
    <property type="project" value="TreeGrafter"/>
</dbReference>
<dbReference type="FunFam" id="4.10.320.10:FF:000002">
    <property type="entry name" value="Dihydrolipoamide acetyltransferase component of pyruvate dehydrogenase complex"/>
    <property type="match status" value="1"/>
</dbReference>
<feature type="domain" description="Peripheral subunit-binding (PSBD)" evidence="12">
    <location>
        <begin position="133"/>
        <end position="170"/>
    </location>
</feature>
<dbReference type="CDD" id="cd06849">
    <property type="entry name" value="lipoyl_domain"/>
    <property type="match status" value="1"/>
</dbReference>
<dbReference type="PANTHER" id="PTHR43178:SF5">
    <property type="entry name" value="LIPOAMIDE ACYLTRANSFERASE COMPONENT OF BRANCHED-CHAIN ALPHA-KETO ACID DEHYDROGENASE COMPLEX, MITOCHONDRIAL"/>
    <property type="match status" value="1"/>
</dbReference>